<organism evidence="14 15">
    <name type="scientific">Tropilaelaps mercedesae</name>
    <dbReference type="NCBI Taxonomy" id="418985"/>
    <lineage>
        <taxon>Eukaryota</taxon>
        <taxon>Metazoa</taxon>
        <taxon>Ecdysozoa</taxon>
        <taxon>Arthropoda</taxon>
        <taxon>Chelicerata</taxon>
        <taxon>Arachnida</taxon>
        <taxon>Acari</taxon>
        <taxon>Parasitiformes</taxon>
        <taxon>Mesostigmata</taxon>
        <taxon>Gamasina</taxon>
        <taxon>Dermanyssoidea</taxon>
        <taxon>Laelapidae</taxon>
        <taxon>Tropilaelaps</taxon>
    </lineage>
</organism>
<dbReference type="GO" id="GO:0005737">
    <property type="term" value="C:cytoplasm"/>
    <property type="evidence" value="ECO:0007669"/>
    <property type="project" value="TreeGrafter"/>
</dbReference>
<gene>
    <name evidence="14" type="ORF">BIW11_13889</name>
</gene>
<dbReference type="InterPro" id="IPR016024">
    <property type="entry name" value="ARM-type_fold"/>
</dbReference>
<dbReference type="FunFam" id="1.25.40.70:FF:000001">
    <property type="entry name" value="Phosphatidylinositol 4,5-bisphosphate 3-kinase catalytic subunit"/>
    <property type="match status" value="1"/>
</dbReference>
<dbReference type="InterPro" id="IPR003113">
    <property type="entry name" value="PI3K_ABD"/>
</dbReference>
<dbReference type="PROSITE" id="PS00915">
    <property type="entry name" value="PI3_4_KINASE_1"/>
    <property type="match status" value="1"/>
</dbReference>
<dbReference type="Pfam" id="PF00613">
    <property type="entry name" value="PI3Ka"/>
    <property type="match status" value="1"/>
</dbReference>
<dbReference type="GO" id="GO:0048015">
    <property type="term" value="P:phosphatidylinositol-mediated signaling"/>
    <property type="evidence" value="ECO:0007669"/>
    <property type="project" value="TreeGrafter"/>
</dbReference>
<dbReference type="SMART" id="SM00239">
    <property type="entry name" value="C2"/>
    <property type="match status" value="1"/>
</dbReference>
<dbReference type="InterPro" id="IPR042236">
    <property type="entry name" value="PI3K_accessory_sf"/>
</dbReference>
<evidence type="ECO:0000313" key="14">
    <source>
        <dbReference type="EMBL" id="OQR66852.1"/>
    </source>
</evidence>
<keyword evidence="2" id="KW-0808">Transferase</keyword>
<dbReference type="GO" id="GO:0016477">
    <property type="term" value="P:cell migration"/>
    <property type="evidence" value="ECO:0007669"/>
    <property type="project" value="TreeGrafter"/>
</dbReference>
<comment type="catalytic activity">
    <reaction evidence="6">
        <text>a 1,2-diacyl-sn-glycero-3-phospho-(1D-myo-inositol) + ATP = a 1,2-diacyl-sn-glycero-3-phospho-(1D-myo-inositol-3-phosphate) + ADP + H(+)</text>
        <dbReference type="Rhea" id="RHEA:12709"/>
        <dbReference type="ChEBI" id="CHEBI:15378"/>
        <dbReference type="ChEBI" id="CHEBI:30616"/>
        <dbReference type="ChEBI" id="CHEBI:57880"/>
        <dbReference type="ChEBI" id="CHEBI:58088"/>
        <dbReference type="ChEBI" id="CHEBI:456216"/>
        <dbReference type="EC" id="2.7.1.137"/>
    </reaction>
    <physiologicalReaction direction="left-to-right" evidence="6">
        <dbReference type="Rhea" id="RHEA:12710"/>
    </physiologicalReaction>
</comment>
<dbReference type="Gene3D" id="3.10.20.770">
    <property type="match status" value="1"/>
</dbReference>
<dbReference type="SUPFAM" id="SSF49562">
    <property type="entry name" value="C2 domain (Calcium/lipid-binding domain, CaLB)"/>
    <property type="match status" value="1"/>
</dbReference>
<dbReference type="Gene3D" id="1.25.40.70">
    <property type="entry name" value="Phosphatidylinositol 3-kinase, accessory domain (PIK)"/>
    <property type="match status" value="1"/>
</dbReference>
<dbReference type="EC" id="2.7.1.154" evidence="1"/>
<keyword evidence="15" id="KW-1185">Reference proteome</keyword>
<evidence type="ECO:0000259" key="12">
    <source>
        <dbReference type="PROSITE" id="PS51546"/>
    </source>
</evidence>
<dbReference type="SUPFAM" id="SSF54236">
    <property type="entry name" value="Ubiquitin-like"/>
    <property type="match status" value="1"/>
</dbReference>
<dbReference type="OrthoDB" id="67688at2759"/>
<dbReference type="GO" id="GO:0005886">
    <property type="term" value="C:plasma membrane"/>
    <property type="evidence" value="ECO:0007669"/>
    <property type="project" value="TreeGrafter"/>
</dbReference>
<evidence type="ECO:0000256" key="1">
    <source>
        <dbReference type="ARBA" id="ARBA00012013"/>
    </source>
</evidence>
<dbReference type="GO" id="GO:0005942">
    <property type="term" value="C:phosphatidylinositol 3-kinase complex"/>
    <property type="evidence" value="ECO:0007669"/>
    <property type="project" value="TreeGrafter"/>
</dbReference>
<dbReference type="Pfam" id="PF02192">
    <property type="entry name" value="PI3K_p85B"/>
    <property type="match status" value="1"/>
</dbReference>
<evidence type="ECO:0000256" key="5">
    <source>
        <dbReference type="ARBA" id="ARBA00022840"/>
    </source>
</evidence>
<dbReference type="InterPro" id="IPR035892">
    <property type="entry name" value="C2_domain_sf"/>
</dbReference>
<dbReference type="SMART" id="SM00143">
    <property type="entry name" value="PI3K_p85B"/>
    <property type="match status" value="1"/>
</dbReference>
<dbReference type="EMBL" id="MNPL01030893">
    <property type="protein sequence ID" value="OQR66852.1"/>
    <property type="molecule type" value="Genomic_DNA"/>
</dbReference>
<keyword evidence="4" id="KW-0418">Kinase</keyword>
<dbReference type="InterPro" id="IPR000341">
    <property type="entry name" value="PI3K_Ras-bd_dom"/>
</dbReference>
<dbReference type="PANTHER" id="PTHR10048">
    <property type="entry name" value="PHOSPHATIDYLINOSITOL KINASE"/>
    <property type="match status" value="1"/>
</dbReference>
<dbReference type="PROSITE" id="PS51545">
    <property type="entry name" value="PIK_HELICAL"/>
    <property type="match status" value="1"/>
</dbReference>
<comment type="catalytic activity">
    <reaction evidence="7">
        <text>a 1,2-diacyl-sn-glycero-3-phospho-(1D-myo-inositol 4-phosphate) + ATP = a 1,2-diacyl-sn-glycero-3-phospho-(1D-myo-inositol-3,4-bisphosphate) + ADP + H(+)</text>
        <dbReference type="Rhea" id="RHEA:18373"/>
        <dbReference type="ChEBI" id="CHEBI:15378"/>
        <dbReference type="ChEBI" id="CHEBI:30616"/>
        <dbReference type="ChEBI" id="CHEBI:57658"/>
        <dbReference type="ChEBI" id="CHEBI:58178"/>
        <dbReference type="ChEBI" id="CHEBI:456216"/>
        <dbReference type="EC" id="2.7.1.154"/>
    </reaction>
    <physiologicalReaction direction="left-to-right" evidence="7">
        <dbReference type="Rhea" id="RHEA:18374"/>
    </physiologicalReaction>
</comment>
<evidence type="ECO:0000256" key="7">
    <source>
        <dbReference type="ARBA" id="ARBA00029297"/>
    </source>
</evidence>
<dbReference type="PROSITE" id="PS51546">
    <property type="entry name" value="PI3K_RBD"/>
    <property type="match status" value="1"/>
</dbReference>
<feature type="domain" description="PI3K-RBD" evidence="12">
    <location>
        <begin position="186"/>
        <end position="275"/>
    </location>
</feature>
<dbReference type="InParanoid" id="A0A1V9X0J6"/>
<feature type="non-terminal residue" evidence="14">
    <location>
        <position position="771"/>
    </location>
</feature>
<evidence type="ECO:0000259" key="11">
    <source>
        <dbReference type="PROSITE" id="PS51545"/>
    </source>
</evidence>
<evidence type="ECO:0000259" key="13">
    <source>
        <dbReference type="PROSITE" id="PS51547"/>
    </source>
</evidence>
<reference evidence="14 15" key="1">
    <citation type="journal article" date="2017" name="Gigascience">
        <title>Draft genome of the honey bee ectoparasitic mite, Tropilaelaps mercedesae, is shaped by the parasitic life history.</title>
        <authorList>
            <person name="Dong X."/>
            <person name="Armstrong S.D."/>
            <person name="Xia D."/>
            <person name="Makepeace B.L."/>
            <person name="Darby A.C."/>
            <person name="Kadowaki T."/>
        </authorList>
    </citation>
    <scope>NUCLEOTIDE SEQUENCE [LARGE SCALE GENOMIC DNA]</scope>
    <source>
        <strain evidence="14">Wuxi-XJTLU</strain>
    </source>
</reference>
<protein>
    <recommendedName>
        <fullName evidence="1">phosphatidylinositol-4-phosphate 3-kinase</fullName>
        <ecNumber evidence="1">2.7.1.154</ecNumber>
    </recommendedName>
</protein>
<evidence type="ECO:0000256" key="6">
    <source>
        <dbReference type="ARBA" id="ARBA00023985"/>
    </source>
</evidence>
<keyword evidence="3" id="KW-0547">Nucleotide-binding</keyword>
<evidence type="ECO:0000256" key="8">
    <source>
        <dbReference type="PROSITE-ProRule" id="PRU00880"/>
    </source>
</evidence>
<dbReference type="Pfam" id="PF00794">
    <property type="entry name" value="PI3K_rbd"/>
    <property type="match status" value="1"/>
</dbReference>
<dbReference type="InterPro" id="IPR001263">
    <property type="entry name" value="PI3K_accessory_dom"/>
</dbReference>
<dbReference type="PROSITE" id="PS51547">
    <property type="entry name" value="C2_PI3K"/>
    <property type="match status" value="1"/>
</dbReference>
<dbReference type="PROSITE" id="PS50290">
    <property type="entry name" value="PI3_4_KINASE_3"/>
    <property type="match status" value="1"/>
</dbReference>
<dbReference type="SMART" id="SM00145">
    <property type="entry name" value="PI3Ka"/>
    <property type="match status" value="1"/>
</dbReference>
<feature type="domain" description="PIK helical" evidence="11">
    <location>
        <begin position="478"/>
        <end position="656"/>
    </location>
</feature>
<dbReference type="PANTHER" id="PTHR10048:SF111">
    <property type="entry name" value="PHOSPHATIDYLINOSITOL 3-KINASE AGE-1"/>
    <property type="match status" value="1"/>
</dbReference>
<dbReference type="Gene3D" id="2.60.40.150">
    <property type="entry name" value="C2 domain"/>
    <property type="match status" value="1"/>
</dbReference>
<accession>A0A1V9X0J6</accession>
<dbReference type="GO" id="GO:0016303">
    <property type="term" value="F:1-phosphatidylinositol-3-kinase activity"/>
    <property type="evidence" value="ECO:0007669"/>
    <property type="project" value="UniProtKB-EC"/>
</dbReference>
<dbReference type="SUPFAM" id="SSF56112">
    <property type="entry name" value="Protein kinase-like (PK-like)"/>
    <property type="match status" value="1"/>
</dbReference>
<dbReference type="SUPFAM" id="SSF48371">
    <property type="entry name" value="ARM repeat"/>
    <property type="match status" value="1"/>
</dbReference>
<comment type="similarity">
    <text evidence="8">Belongs to the PI3/PI4-kinase family.</text>
</comment>
<sequence length="771" mass="88701">MPPSSGELYDFRCMPQEITVDCLLPTGIIVPLGCVREATLAQVKASLFKKARHYPLFRLLRNPEYYNFVSVLQSSDLIEFVDEDRRLCDLHLFKPLLKLSEASENPEEKKTEAAIHQAVGGRIRDFMRDDDDEVVHFRKQIMQECEDVVNKRDQGTVDDRLPYIFPPEIEMSTELPSSVKSRFKADGTFEVKMWVLSRRDVPKPCLISVHPETTADKLPKIAMAQVGQLMHSTACHIVKICGVKQYIVGPYEIIQFKYVRDCLTKGLIPQLILIPKAKVCREISQHAFKLPAYARRKAGADLTTRRMLYQINDNFKVKIMSAYYLNVTNVDKVFVRAGLYHGTELLCAEQESKKVDNSCPEWKETLKFSIFVPDIPRSARLCISVCAVLKRSRESVQIAWANVPLFDFKSVLVSGKMKLALWPVPKGLTDLLNPLGTVSRNRKPESAGLMIEFDKYSPNVRYPTFDEVCSNGQRYLDQKESEDPGQENKDILDELIKKDPLYEITEQDKHILWAHRYYLKKNLPDSLPKLLDAVEWNQRNQVSEMYRLLSGWPLVSPEIALELLDCKYPDQFVRDQAVNWLHQNLPNKLLAQYLLQLVQVLKYEPYLDNPLGKFLLQRALLNYSIGHYFFWHLKAEMHDPSVAFKFGLLLEAFCRGMGMHLRTVLKQVSALDKLTQLTDALKSDADKKAHFDRQLTRPDYLEALQNFASPLNNSLILGTLEVSKCRVMSSAKKPLWLIWKNPEFVGDGLLTNHQLIFKNGDDLRQDMLTLQ</sequence>
<keyword evidence="5" id="KW-0067">ATP-binding</keyword>
<dbReference type="GO" id="GO:0035005">
    <property type="term" value="F:1-phosphatidylinositol-4-phosphate 3-kinase activity"/>
    <property type="evidence" value="ECO:0007669"/>
    <property type="project" value="UniProtKB-EC"/>
</dbReference>
<dbReference type="InterPro" id="IPR000403">
    <property type="entry name" value="PI3/4_kinase_cat_dom"/>
</dbReference>
<evidence type="ECO:0000313" key="15">
    <source>
        <dbReference type="Proteomes" id="UP000192247"/>
    </source>
</evidence>
<evidence type="ECO:0000256" key="2">
    <source>
        <dbReference type="ARBA" id="ARBA00022679"/>
    </source>
</evidence>
<dbReference type="InterPro" id="IPR018936">
    <property type="entry name" value="PI3/4_kinase_CS"/>
</dbReference>
<dbReference type="PROSITE" id="PS51544">
    <property type="entry name" value="PI3K_ABD"/>
    <property type="match status" value="1"/>
</dbReference>
<dbReference type="GO" id="GO:0005524">
    <property type="term" value="F:ATP binding"/>
    <property type="evidence" value="ECO:0007669"/>
    <property type="project" value="UniProtKB-KW"/>
</dbReference>
<feature type="domain" description="PI3K/PI4K catalytic" evidence="9">
    <location>
        <begin position="721"/>
        <end position="771"/>
    </location>
</feature>
<proteinExistence type="inferred from homology"/>
<evidence type="ECO:0000259" key="10">
    <source>
        <dbReference type="PROSITE" id="PS51544"/>
    </source>
</evidence>
<dbReference type="InterPro" id="IPR000008">
    <property type="entry name" value="C2_dom"/>
</dbReference>
<dbReference type="Proteomes" id="UP000192247">
    <property type="component" value="Unassembled WGS sequence"/>
</dbReference>
<dbReference type="GO" id="GO:0043491">
    <property type="term" value="P:phosphatidylinositol 3-kinase/protein kinase B signal transduction"/>
    <property type="evidence" value="ECO:0007669"/>
    <property type="project" value="TreeGrafter"/>
</dbReference>
<evidence type="ECO:0000256" key="3">
    <source>
        <dbReference type="ARBA" id="ARBA00022741"/>
    </source>
</evidence>
<dbReference type="InterPro" id="IPR011009">
    <property type="entry name" value="Kinase-like_dom_sf"/>
</dbReference>
<dbReference type="InterPro" id="IPR029071">
    <property type="entry name" value="Ubiquitin-like_domsf"/>
</dbReference>
<evidence type="ECO:0000256" key="4">
    <source>
        <dbReference type="ARBA" id="ARBA00022777"/>
    </source>
</evidence>
<comment type="caution">
    <text evidence="14">The sequence shown here is derived from an EMBL/GenBank/DDBJ whole genome shotgun (WGS) entry which is preliminary data.</text>
</comment>
<dbReference type="FunCoup" id="A0A1V9X0J6">
    <property type="interactions" value="643"/>
</dbReference>
<dbReference type="Pfam" id="PF00792">
    <property type="entry name" value="PI3K_C2"/>
    <property type="match status" value="1"/>
</dbReference>
<name>A0A1V9X0J6_9ACAR</name>
<feature type="domain" description="PI3K-ABD" evidence="10">
    <location>
        <begin position="14"/>
        <end position="103"/>
    </location>
</feature>
<dbReference type="AlphaFoldDB" id="A0A1V9X0J6"/>
<dbReference type="InterPro" id="IPR015433">
    <property type="entry name" value="PI3/4_kinase"/>
</dbReference>
<dbReference type="STRING" id="418985.A0A1V9X0J6"/>
<dbReference type="InterPro" id="IPR002420">
    <property type="entry name" value="PI3K-type_C2_dom"/>
</dbReference>
<dbReference type="Gene3D" id="3.30.1010.10">
    <property type="entry name" value="Phosphatidylinositol 3-kinase Catalytic Subunit, Chain A, domain 4"/>
    <property type="match status" value="1"/>
</dbReference>
<evidence type="ECO:0000259" key="9">
    <source>
        <dbReference type="PROSITE" id="PS50290"/>
    </source>
</evidence>
<dbReference type="SMART" id="SM00144">
    <property type="entry name" value="PI3K_rbd"/>
    <property type="match status" value="1"/>
</dbReference>
<dbReference type="SMART" id="SM00142">
    <property type="entry name" value="PI3K_C2"/>
    <property type="match status" value="1"/>
</dbReference>
<feature type="domain" description="C2 PI3K-type" evidence="13">
    <location>
        <begin position="311"/>
        <end position="458"/>
    </location>
</feature>